<feature type="domain" description="Myb-like" evidence="6">
    <location>
        <begin position="206"/>
        <end position="257"/>
    </location>
</feature>
<keyword evidence="10" id="KW-1185">Reference proteome</keyword>
<dbReference type="InterPro" id="IPR009057">
    <property type="entry name" value="Homeodomain-like_sf"/>
</dbReference>
<feature type="domain" description="HTH myb-type" evidence="8">
    <location>
        <begin position="206"/>
        <end position="261"/>
    </location>
</feature>
<evidence type="ECO:0000259" key="6">
    <source>
        <dbReference type="PROSITE" id="PS50090"/>
    </source>
</evidence>
<keyword evidence="1" id="KW-0479">Metal-binding</keyword>
<feature type="region of interest" description="Disordered" evidence="5">
    <location>
        <begin position="26"/>
        <end position="60"/>
    </location>
</feature>
<feature type="compositionally biased region" description="Basic and acidic residues" evidence="5">
    <location>
        <begin position="317"/>
        <end position="343"/>
    </location>
</feature>
<feature type="domain" description="ZZ-type" evidence="7">
    <location>
        <begin position="367"/>
        <end position="426"/>
    </location>
</feature>
<reference evidence="9 10" key="1">
    <citation type="submission" date="2020-08" db="EMBL/GenBank/DDBJ databases">
        <authorList>
            <person name="Hejnol A."/>
        </authorList>
    </citation>
    <scope>NUCLEOTIDE SEQUENCE [LARGE SCALE GENOMIC DNA]</scope>
</reference>
<dbReference type="SUPFAM" id="SSF46689">
    <property type="entry name" value="Homeodomain-like"/>
    <property type="match status" value="1"/>
</dbReference>
<evidence type="ECO:0000313" key="10">
    <source>
        <dbReference type="Proteomes" id="UP000549394"/>
    </source>
</evidence>
<keyword evidence="2 4" id="KW-0863">Zinc-finger</keyword>
<dbReference type="Gene3D" id="1.10.10.60">
    <property type="entry name" value="Homeodomain-like"/>
    <property type="match status" value="1"/>
</dbReference>
<dbReference type="InterPro" id="IPR000433">
    <property type="entry name" value="Znf_ZZ"/>
</dbReference>
<dbReference type="PROSITE" id="PS51294">
    <property type="entry name" value="HTH_MYB"/>
    <property type="match status" value="1"/>
</dbReference>
<accession>A0A7I8VS42</accession>
<evidence type="ECO:0000256" key="3">
    <source>
        <dbReference type="ARBA" id="ARBA00022833"/>
    </source>
</evidence>
<dbReference type="InterPro" id="IPR037830">
    <property type="entry name" value="ZZZ3"/>
</dbReference>
<dbReference type="Gene3D" id="3.30.60.90">
    <property type="match status" value="1"/>
</dbReference>
<dbReference type="Proteomes" id="UP000549394">
    <property type="component" value="Unassembled WGS sequence"/>
</dbReference>
<dbReference type="SMART" id="SM00717">
    <property type="entry name" value="SANT"/>
    <property type="match status" value="1"/>
</dbReference>
<dbReference type="PANTHER" id="PTHR22705:SF0">
    <property type="entry name" value="ZZ-TYPE ZINC FINGER-CONTAINING PROTEIN 3"/>
    <property type="match status" value="1"/>
</dbReference>
<dbReference type="PANTHER" id="PTHR22705">
    <property type="entry name" value="ZINC FINGER, ZZ DOMAIN CONTAINING 3"/>
    <property type="match status" value="1"/>
</dbReference>
<dbReference type="AlphaFoldDB" id="A0A7I8VS42"/>
<dbReference type="InterPro" id="IPR017930">
    <property type="entry name" value="Myb_dom"/>
</dbReference>
<dbReference type="GO" id="GO:0070461">
    <property type="term" value="C:SAGA-type complex"/>
    <property type="evidence" value="ECO:0007669"/>
    <property type="project" value="UniProtKB-ARBA"/>
</dbReference>
<dbReference type="EMBL" id="CAJFCJ010000009">
    <property type="protein sequence ID" value="CAD5118529.1"/>
    <property type="molecule type" value="Genomic_DNA"/>
</dbReference>
<organism evidence="9 10">
    <name type="scientific">Dimorphilus gyrociliatus</name>
    <dbReference type="NCBI Taxonomy" id="2664684"/>
    <lineage>
        <taxon>Eukaryota</taxon>
        <taxon>Metazoa</taxon>
        <taxon>Spiralia</taxon>
        <taxon>Lophotrochozoa</taxon>
        <taxon>Annelida</taxon>
        <taxon>Polychaeta</taxon>
        <taxon>Polychaeta incertae sedis</taxon>
        <taxon>Dinophilidae</taxon>
        <taxon>Dimorphilus</taxon>
    </lineage>
</organism>
<evidence type="ECO:0000313" key="9">
    <source>
        <dbReference type="EMBL" id="CAD5118529.1"/>
    </source>
</evidence>
<comment type="caution">
    <text evidence="9">The sequence shown here is derived from an EMBL/GenBank/DDBJ whole genome shotgun (WGS) entry which is preliminary data.</text>
</comment>
<sequence>MSLLTSRSEVSRCLLNEELDLSLLKPLTTENEAESDNKPPEDTNSCDDFEMQTFSDSSTDEEADKYNEYYFESDALVYRDCKDYRKLLSTMAILEAQKVQALKDIDYLANLKRKAIENPTDFCKELQKESIKIPKFQNIWKVPKIEWSKYETSLEEDRIREKFEMEERTKEKERIFLEREGHVATKEEVNEEEESDDSKQKTVSYKQPWTELEQRKLEELLTIYPSEEVEARRWEKIARALGNRTTLQVQSRVQKYFIKLAKSGLPIPGRVPNVTNTFRKIKPRAKFLQQALNLNSTFMTSYQLPPALKNEPFSQSVKDEPDREIASETETSKESTTSKKEENELNNLIKLKENILKEVRKNNDSVHRGYECSKCKQNPIRGVRWSCKDCSPSQNVNLCSTCANDVYETPSHSIFHSFDEILFPLQIK</sequence>
<dbReference type="CDD" id="cd00167">
    <property type="entry name" value="SANT"/>
    <property type="match status" value="1"/>
</dbReference>
<dbReference type="Pfam" id="PF00569">
    <property type="entry name" value="ZZ"/>
    <property type="match status" value="1"/>
</dbReference>
<dbReference type="SMART" id="SM00291">
    <property type="entry name" value="ZnF_ZZ"/>
    <property type="match status" value="1"/>
</dbReference>
<gene>
    <name evidence="9" type="ORF">DGYR_LOCUS6889</name>
</gene>
<dbReference type="OrthoDB" id="20473at2759"/>
<dbReference type="InterPro" id="IPR043145">
    <property type="entry name" value="Znf_ZZ_sf"/>
</dbReference>
<feature type="region of interest" description="Disordered" evidence="5">
    <location>
        <begin position="309"/>
        <end position="344"/>
    </location>
</feature>
<evidence type="ECO:0000256" key="1">
    <source>
        <dbReference type="ARBA" id="ARBA00022723"/>
    </source>
</evidence>
<dbReference type="SUPFAM" id="SSF57850">
    <property type="entry name" value="RING/U-box"/>
    <property type="match status" value="1"/>
</dbReference>
<evidence type="ECO:0000256" key="4">
    <source>
        <dbReference type="PROSITE-ProRule" id="PRU00228"/>
    </source>
</evidence>
<dbReference type="Pfam" id="PF00249">
    <property type="entry name" value="Myb_DNA-binding"/>
    <property type="match status" value="1"/>
</dbReference>
<dbReference type="GO" id="GO:0008270">
    <property type="term" value="F:zinc ion binding"/>
    <property type="evidence" value="ECO:0007669"/>
    <property type="project" value="UniProtKB-KW"/>
</dbReference>
<evidence type="ECO:0000256" key="5">
    <source>
        <dbReference type="SAM" id="MobiDB-lite"/>
    </source>
</evidence>
<name>A0A7I8VS42_9ANNE</name>
<evidence type="ECO:0000259" key="8">
    <source>
        <dbReference type="PROSITE" id="PS51294"/>
    </source>
</evidence>
<dbReference type="InterPro" id="IPR001005">
    <property type="entry name" value="SANT/Myb"/>
</dbReference>
<protein>
    <submittedName>
        <fullName evidence="9">Uncharacterized protein</fullName>
    </submittedName>
</protein>
<proteinExistence type="predicted"/>
<dbReference type="PROSITE" id="PS50135">
    <property type="entry name" value="ZF_ZZ_2"/>
    <property type="match status" value="1"/>
</dbReference>
<evidence type="ECO:0000256" key="2">
    <source>
        <dbReference type="ARBA" id="ARBA00022771"/>
    </source>
</evidence>
<evidence type="ECO:0000259" key="7">
    <source>
        <dbReference type="PROSITE" id="PS50135"/>
    </source>
</evidence>
<dbReference type="PROSITE" id="PS50090">
    <property type="entry name" value="MYB_LIKE"/>
    <property type="match status" value="1"/>
</dbReference>
<keyword evidence="3" id="KW-0862">Zinc</keyword>